<comment type="caution">
    <text evidence="1">The sequence shown here is derived from an EMBL/GenBank/DDBJ whole genome shotgun (WGS) entry which is preliminary data.</text>
</comment>
<dbReference type="EMBL" id="JACTAM010000003">
    <property type="protein sequence ID" value="KAI2666697.1"/>
    <property type="molecule type" value="Genomic_DNA"/>
</dbReference>
<dbReference type="PANTHER" id="PTHR17609:SF3">
    <property type="entry name" value="SAP DOMAIN-CONTAINING PROTEIN"/>
    <property type="match status" value="1"/>
</dbReference>
<dbReference type="Proteomes" id="UP000830375">
    <property type="component" value="Unassembled WGS sequence"/>
</dbReference>
<accession>A0ABQ8MV37</accession>
<dbReference type="InterPro" id="IPR039598">
    <property type="entry name" value="HMGXB3"/>
</dbReference>
<name>A0ABQ8MV37_LABRO</name>
<gene>
    <name evidence="1" type="ORF">H4Q32_025789</name>
</gene>
<keyword evidence="2" id="KW-1185">Reference proteome</keyword>
<proteinExistence type="predicted"/>
<organism evidence="1 2">
    <name type="scientific">Labeo rohita</name>
    <name type="common">Indian major carp</name>
    <name type="synonym">Cyprinus rohita</name>
    <dbReference type="NCBI Taxonomy" id="84645"/>
    <lineage>
        <taxon>Eukaryota</taxon>
        <taxon>Metazoa</taxon>
        <taxon>Chordata</taxon>
        <taxon>Craniata</taxon>
        <taxon>Vertebrata</taxon>
        <taxon>Euteleostomi</taxon>
        <taxon>Actinopterygii</taxon>
        <taxon>Neopterygii</taxon>
        <taxon>Teleostei</taxon>
        <taxon>Ostariophysi</taxon>
        <taxon>Cypriniformes</taxon>
        <taxon>Cyprinidae</taxon>
        <taxon>Labeoninae</taxon>
        <taxon>Labeonini</taxon>
        <taxon>Labeo</taxon>
    </lineage>
</organism>
<sequence>MARKVIQIAPVATQCSKTAPQVNQTVNQTSAFASQCSEMATQVNQTVNQTSPFAFQCSKTSPQVKQTAPFVMSVCNGVMDFKRSGTRSCQCTHLKSVEYCRSDSEHIVLYEEVLGEMVQQKWFSEERKKECLSIQKKATEQDVCLATYVNLGGPSFMHYVSVFEPKVSFYNRLGRIMVAFNAKTNTWHCPCARPRNSCLHKAVSKWYLFQTNRKMFHRVKSTEFELTCKTLPGKLVFKTIYPPTNEDLKKMVQYVFKNKTLPSSLPISATNTNEKEFPKVLIPNEMHCSSCSEHVTLSDPLLISNKAKIFTTVGIIEVNYLNNVFSNNCIIVCLYVLKLIARNAQCVVLHNAIKNGVLSHTAVERVCKALSASTGMVYPSSKTVLCAYLHFEALTDHDYQFSCFNCGFRPSVVIMDAHRKGVFSMPVISEIEEPPADFDGQVDVETFWNSLRLEIIARGGNCNPFAVKPSFHHWAAWIGQNTRKCDLILNTEWEKVHSSNPNPASELPITEERLIDELMKLKLCGSCGLNTKGSKMDLIMRLRSEMQSRSSYDKIFQKVWHASG</sequence>
<evidence type="ECO:0000313" key="1">
    <source>
        <dbReference type="EMBL" id="KAI2666697.1"/>
    </source>
</evidence>
<evidence type="ECO:0000313" key="2">
    <source>
        <dbReference type="Proteomes" id="UP000830375"/>
    </source>
</evidence>
<protein>
    <submittedName>
        <fullName evidence="1">HMG domain-containing protein 3</fullName>
    </submittedName>
</protein>
<reference evidence="1 2" key="1">
    <citation type="submission" date="2022-01" db="EMBL/GenBank/DDBJ databases">
        <title>A high-quality chromosome-level genome assembly of rohu carp, Labeo rohita.</title>
        <authorList>
            <person name="Arick M.A. II"/>
            <person name="Hsu C.-Y."/>
            <person name="Magbanua Z."/>
            <person name="Pechanova O."/>
            <person name="Grover C."/>
            <person name="Miller E."/>
            <person name="Thrash A."/>
            <person name="Ezzel L."/>
            <person name="Alam S."/>
            <person name="Benzie J."/>
            <person name="Hamilton M."/>
            <person name="Karsi A."/>
            <person name="Lawrence M.L."/>
            <person name="Peterson D.G."/>
        </authorList>
    </citation>
    <scope>NUCLEOTIDE SEQUENCE [LARGE SCALE GENOMIC DNA]</scope>
    <source>
        <strain evidence="2">BAU-BD-2019</strain>
        <tissue evidence="1">Blood</tissue>
    </source>
</reference>
<dbReference type="PANTHER" id="PTHR17609">
    <property type="entry name" value="HMG DOMAIN-CONTAINING PROTEIN 3"/>
    <property type="match status" value="1"/>
</dbReference>